<accession>A0A0D7B025</accession>
<protein>
    <submittedName>
        <fullName evidence="3">Uncharacterized protein</fullName>
    </submittedName>
</protein>
<dbReference type="AlphaFoldDB" id="A0A0D7B025"/>
<proteinExistence type="predicted"/>
<name>A0A0D7B025_9AGAR</name>
<dbReference type="EMBL" id="KN880691">
    <property type="protein sequence ID" value="KIY63499.1"/>
    <property type="molecule type" value="Genomic_DNA"/>
</dbReference>
<keyword evidence="4" id="KW-1185">Reference proteome</keyword>
<reference evidence="3 4" key="1">
    <citation type="journal article" date="2015" name="Fungal Genet. Biol.">
        <title>Evolution of novel wood decay mechanisms in Agaricales revealed by the genome sequences of Fistulina hepatica and Cylindrobasidium torrendii.</title>
        <authorList>
            <person name="Floudas D."/>
            <person name="Held B.W."/>
            <person name="Riley R."/>
            <person name="Nagy L.G."/>
            <person name="Koehler G."/>
            <person name="Ransdell A.S."/>
            <person name="Younus H."/>
            <person name="Chow J."/>
            <person name="Chiniquy J."/>
            <person name="Lipzen A."/>
            <person name="Tritt A."/>
            <person name="Sun H."/>
            <person name="Haridas S."/>
            <person name="LaButti K."/>
            <person name="Ohm R.A."/>
            <person name="Kues U."/>
            <person name="Blanchette R.A."/>
            <person name="Grigoriev I.V."/>
            <person name="Minto R.E."/>
            <person name="Hibbett D.S."/>
        </authorList>
    </citation>
    <scope>NUCLEOTIDE SEQUENCE [LARGE SCALE GENOMIC DNA]</scope>
    <source>
        <strain evidence="3 4">FP15055 ss-10</strain>
    </source>
</reference>
<feature type="compositionally biased region" description="Low complexity" evidence="1">
    <location>
        <begin position="49"/>
        <end position="66"/>
    </location>
</feature>
<organism evidence="3 4">
    <name type="scientific">Cylindrobasidium torrendii FP15055 ss-10</name>
    <dbReference type="NCBI Taxonomy" id="1314674"/>
    <lineage>
        <taxon>Eukaryota</taxon>
        <taxon>Fungi</taxon>
        <taxon>Dikarya</taxon>
        <taxon>Basidiomycota</taxon>
        <taxon>Agaricomycotina</taxon>
        <taxon>Agaricomycetes</taxon>
        <taxon>Agaricomycetidae</taxon>
        <taxon>Agaricales</taxon>
        <taxon>Marasmiineae</taxon>
        <taxon>Physalacriaceae</taxon>
        <taxon>Cylindrobasidium</taxon>
    </lineage>
</organism>
<gene>
    <name evidence="3" type="ORF">CYLTODRAFT_458042</name>
    <name evidence="2" type="ORF">CYLTODRAFT_458844</name>
</gene>
<dbReference type="Proteomes" id="UP000054007">
    <property type="component" value="Unassembled WGS sequence"/>
</dbReference>
<evidence type="ECO:0000256" key="1">
    <source>
        <dbReference type="SAM" id="MobiDB-lite"/>
    </source>
</evidence>
<dbReference type="EMBL" id="KN880766">
    <property type="protein sequence ID" value="KIY62598.1"/>
    <property type="molecule type" value="Genomic_DNA"/>
</dbReference>
<evidence type="ECO:0000313" key="2">
    <source>
        <dbReference type="EMBL" id="KIY62598.1"/>
    </source>
</evidence>
<evidence type="ECO:0000313" key="3">
    <source>
        <dbReference type="EMBL" id="KIY63499.1"/>
    </source>
</evidence>
<sequence length="98" mass="10589">MEYGNIISLNDDENYDDLSEFAVSQNTLAEDIEDMYSDYGYTSGPGATPPYSSMSASPASSPSTNSKLIASEPELVTGHPYTPAHALNKSCKRVKSRC</sequence>
<evidence type="ECO:0000313" key="4">
    <source>
        <dbReference type="Proteomes" id="UP000054007"/>
    </source>
</evidence>
<feature type="region of interest" description="Disordered" evidence="1">
    <location>
        <begin position="37"/>
        <end position="68"/>
    </location>
</feature>